<protein>
    <submittedName>
        <fullName evidence="1">Uncharacterized protein</fullName>
    </submittedName>
</protein>
<evidence type="ECO:0000313" key="1">
    <source>
        <dbReference type="EMBL" id="KAF2633489.1"/>
    </source>
</evidence>
<gene>
    <name evidence="1" type="ORF">BU25DRAFT_464600</name>
</gene>
<reference evidence="1" key="1">
    <citation type="journal article" date="2020" name="Stud. Mycol.">
        <title>101 Dothideomycetes genomes: a test case for predicting lifestyles and emergence of pathogens.</title>
        <authorList>
            <person name="Haridas S."/>
            <person name="Albert R."/>
            <person name="Binder M."/>
            <person name="Bloem J."/>
            <person name="Labutti K."/>
            <person name="Salamov A."/>
            <person name="Andreopoulos B."/>
            <person name="Baker S."/>
            <person name="Barry K."/>
            <person name="Bills G."/>
            <person name="Bluhm B."/>
            <person name="Cannon C."/>
            <person name="Castanera R."/>
            <person name="Culley D."/>
            <person name="Daum C."/>
            <person name="Ezra D."/>
            <person name="Gonzalez J."/>
            <person name="Henrissat B."/>
            <person name="Kuo A."/>
            <person name="Liang C."/>
            <person name="Lipzen A."/>
            <person name="Lutzoni F."/>
            <person name="Magnuson J."/>
            <person name="Mondo S."/>
            <person name="Nolan M."/>
            <person name="Ohm R."/>
            <person name="Pangilinan J."/>
            <person name="Park H.-J."/>
            <person name="Ramirez L."/>
            <person name="Alfaro M."/>
            <person name="Sun H."/>
            <person name="Tritt A."/>
            <person name="Yoshinaga Y."/>
            <person name="Zwiers L.-H."/>
            <person name="Turgeon B."/>
            <person name="Goodwin S."/>
            <person name="Spatafora J."/>
            <person name="Crous P."/>
            <person name="Grigoriev I."/>
        </authorList>
    </citation>
    <scope>NUCLEOTIDE SEQUENCE</scope>
    <source>
        <strain evidence="1">CBS 525.71</strain>
    </source>
</reference>
<evidence type="ECO:0000313" key="2">
    <source>
        <dbReference type="Proteomes" id="UP000799754"/>
    </source>
</evidence>
<dbReference type="EMBL" id="MU006701">
    <property type="protein sequence ID" value="KAF2633489.1"/>
    <property type="molecule type" value="Genomic_DNA"/>
</dbReference>
<comment type="caution">
    <text evidence="1">The sequence shown here is derived from an EMBL/GenBank/DDBJ whole genome shotgun (WGS) entry which is preliminary data.</text>
</comment>
<name>A0ACB6SJ87_9PLEO</name>
<accession>A0ACB6SJ87</accession>
<dbReference type="Proteomes" id="UP000799754">
    <property type="component" value="Unassembled WGS sequence"/>
</dbReference>
<proteinExistence type="predicted"/>
<organism evidence="1 2">
    <name type="scientific">Macroventuria anomochaeta</name>
    <dbReference type="NCBI Taxonomy" id="301207"/>
    <lineage>
        <taxon>Eukaryota</taxon>
        <taxon>Fungi</taxon>
        <taxon>Dikarya</taxon>
        <taxon>Ascomycota</taxon>
        <taxon>Pezizomycotina</taxon>
        <taxon>Dothideomycetes</taxon>
        <taxon>Pleosporomycetidae</taxon>
        <taxon>Pleosporales</taxon>
        <taxon>Pleosporineae</taxon>
        <taxon>Didymellaceae</taxon>
        <taxon>Macroventuria</taxon>
    </lineage>
</organism>
<keyword evidence="2" id="KW-1185">Reference proteome</keyword>
<sequence length="397" mass="43404">MHLSSTFIAGLLLASAEGVLGGSRFWEAKAPNKRTNPSPDYAAIETLNATSRLVKRAISIENRADDNSVSRIWPNKKIKYCFEDKDENTNVIIRGLWKQARDLWAPLIRHGFSYEEVSDSVCESQRSTVLRIHYNDKGRLASTLGIPNIDEAANEADPENAIVGPYTHLSDTEGIGQDDIAANVAHELGHVWGLLHEHQNPYYWRVSPSDSANGWSFPSVKGATTRFQTSGFNCQSLKDHDTAHASVRTKIATAIADGNRPLQVQLETDLSRLCISQVVAGKHKFSAAEWLPLPNTVHLVADDQFDPDSLMMYPSGAGGTGSGDGRAQVMVYENNDPIPNRLAPSGMDVDRLITLYGTPASSTTGEPYTSKSSKVRSGFKKARSMLFRAGDTKAGLC</sequence>